<dbReference type="InterPro" id="IPR011011">
    <property type="entry name" value="Znf_FYVE_PHD"/>
</dbReference>
<dbReference type="Pfam" id="PF13639">
    <property type="entry name" value="zf-RING_2"/>
    <property type="match status" value="1"/>
</dbReference>
<name>A0A6P7N5F0_BETSP</name>
<dbReference type="RefSeq" id="XP_029013159.1">
    <property type="nucleotide sequence ID" value="XM_029157326.3"/>
</dbReference>
<feature type="domain" description="PHD-type" evidence="6">
    <location>
        <begin position="106"/>
        <end position="156"/>
    </location>
</feature>
<evidence type="ECO:0000256" key="4">
    <source>
        <dbReference type="PROSITE-ProRule" id="PRU00175"/>
    </source>
</evidence>
<keyword evidence="2 4" id="KW-0863">Zinc-finger</keyword>
<dbReference type="PANTHER" id="PTHR12618">
    <property type="entry name" value="PHD AND RING FINGER DOMAIN-CONTAINING PROTEIN 1"/>
    <property type="match status" value="1"/>
</dbReference>
<feature type="domain" description="RING-type" evidence="7">
    <location>
        <begin position="28"/>
        <end position="69"/>
    </location>
</feature>
<dbReference type="PANTHER" id="PTHR12618:SF20">
    <property type="entry name" value="PHD AND RING FINGER DOMAIN-CONTAINING PROTEIN 1"/>
    <property type="match status" value="1"/>
</dbReference>
<dbReference type="KEGG" id="bspl:114859284"/>
<proteinExistence type="predicted"/>
<organism evidence="8 9">
    <name type="scientific">Betta splendens</name>
    <name type="common">Siamese fighting fish</name>
    <dbReference type="NCBI Taxonomy" id="158456"/>
    <lineage>
        <taxon>Eukaryota</taxon>
        <taxon>Metazoa</taxon>
        <taxon>Chordata</taxon>
        <taxon>Craniata</taxon>
        <taxon>Vertebrata</taxon>
        <taxon>Euteleostomi</taxon>
        <taxon>Actinopterygii</taxon>
        <taxon>Neopterygii</taxon>
        <taxon>Teleostei</taxon>
        <taxon>Neoteleostei</taxon>
        <taxon>Acanthomorphata</taxon>
        <taxon>Anabantaria</taxon>
        <taxon>Anabantiformes</taxon>
        <taxon>Anabantoidei</taxon>
        <taxon>Osphronemidae</taxon>
        <taxon>Betta</taxon>
    </lineage>
</organism>
<dbReference type="SUPFAM" id="SSF57850">
    <property type="entry name" value="RING/U-box"/>
    <property type="match status" value="1"/>
</dbReference>
<gene>
    <name evidence="9 10" type="primary">LOC114859284</name>
</gene>
<evidence type="ECO:0000256" key="5">
    <source>
        <dbReference type="SAM" id="MobiDB-lite"/>
    </source>
</evidence>
<dbReference type="InterPro" id="IPR047157">
    <property type="entry name" value="PHRF1/Atg35"/>
</dbReference>
<dbReference type="InterPro" id="IPR017907">
    <property type="entry name" value="Znf_RING_CS"/>
</dbReference>
<reference evidence="9 10" key="1">
    <citation type="submission" date="2025-04" db="UniProtKB">
        <authorList>
            <consortium name="RefSeq"/>
        </authorList>
    </citation>
    <scope>IDENTIFICATION</scope>
</reference>
<evidence type="ECO:0000259" key="6">
    <source>
        <dbReference type="PROSITE" id="PS50016"/>
    </source>
</evidence>
<dbReference type="GO" id="GO:0008270">
    <property type="term" value="F:zinc ion binding"/>
    <property type="evidence" value="ECO:0007669"/>
    <property type="project" value="UniProtKB-KW"/>
</dbReference>
<dbReference type="Proteomes" id="UP000515150">
    <property type="component" value="Chromosome 7"/>
</dbReference>
<evidence type="ECO:0000313" key="9">
    <source>
        <dbReference type="RefSeq" id="XP_029013159.1"/>
    </source>
</evidence>
<dbReference type="OrthoDB" id="1935339at2759"/>
<accession>A0A6P7N5F0</accession>
<dbReference type="PROSITE" id="PS50089">
    <property type="entry name" value="ZF_RING_2"/>
    <property type="match status" value="1"/>
</dbReference>
<sequence>MVSIFKSRRQDQSMDTLRTEARVALDKCYICLSQFDRQPVASVENCQHVFCLDCILQWCQMSNTCPVDRRTFSFIHQRQHPSGAIKKKIKVKLPKKDDDEEEAAEAVICEECGRSDRRHRLLMCTGCDSGYHMDCLTPSLNTRPEGDWICLDCVSHHCTDSSKVEEDVSEGELMDILAETESTSTSSRLRPSTVNDPSSSTERRRSARTRCRISNQLNHHAQTARHVPKYLLRPSSPASATDKRHHHSSNMKGQERRRNKLLKPDS</sequence>
<evidence type="ECO:0000256" key="3">
    <source>
        <dbReference type="ARBA" id="ARBA00022833"/>
    </source>
</evidence>
<dbReference type="AlphaFoldDB" id="A0A6P7N5F0"/>
<dbReference type="Pfam" id="PF00628">
    <property type="entry name" value="PHD"/>
    <property type="match status" value="1"/>
</dbReference>
<evidence type="ECO:0000256" key="2">
    <source>
        <dbReference type="ARBA" id="ARBA00022771"/>
    </source>
</evidence>
<dbReference type="InParanoid" id="A0A6P7N5F0"/>
<dbReference type="GeneID" id="114859284"/>
<protein>
    <submittedName>
        <fullName evidence="9 10">PHD and RING finger domain-containing protein 1-like isoform X1</fullName>
    </submittedName>
</protein>
<dbReference type="PROSITE" id="PS01359">
    <property type="entry name" value="ZF_PHD_1"/>
    <property type="match status" value="1"/>
</dbReference>
<keyword evidence="1" id="KW-0479">Metal-binding</keyword>
<evidence type="ECO:0000313" key="8">
    <source>
        <dbReference type="Proteomes" id="UP000515150"/>
    </source>
</evidence>
<dbReference type="SMART" id="SM00249">
    <property type="entry name" value="PHD"/>
    <property type="match status" value="1"/>
</dbReference>
<keyword evidence="3" id="KW-0862">Zinc</keyword>
<dbReference type="SUPFAM" id="SSF57903">
    <property type="entry name" value="FYVE/PHD zinc finger"/>
    <property type="match status" value="1"/>
</dbReference>
<dbReference type="InterPro" id="IPR001841">
    <property type="entry name" value="Znf_RING"/>
</dbReference>
<dbReference type="PROSITE" id="PS00518">
    <property type="entry name" value="ZF_RING_1"/>
    <property type="match status" value="1"/>
</dbReference>
<dbReference type="RefSeq" id="XP_055366019.1">
    <property type="nucleotide sequence ID" value="XM_055510044.1"/>
</dbReference>
<feature type="compositionally biased region" description="Polar residues" evidence="5">
    <location>
        <begin position="188"/>
        <end position="197"/>
    </location>
</feature>
<dbReference type="SMART" id="SM00184">
    <property type="entry name" value="RING"/>
    <property type="match status" value="2"/>
</dbReference>
<evidence type="ECO:0000256" key="1">
    <source>
        <dbReference type="ARBA" id="ARBA00022723"/>
    </source>
</evidence>
<dbReference type="InterPro" id="IPR013083">
    <property type="entry name" value="Znf_RING/FYVE/PHD"/>
</dbReference>
<evidence type="ECO:0000313" key="10">
    <source>
        <dbReference type="RefSeq" id="XP_055366019.1"/>
    </source>
</evidence>
<feature type="compositionally biased region" description="Basic residues" evidence="5">
    <location>
        <begin position="243"/>
        <end position="266"/>
    </location>
</feature>
<dbReference type="InterPro" id="IPR019787">
    <property type="entry name" value="Znf_PHD-finger"/>
</dbReference>
<keyword evidence="8" id="KW-1185">Reference proteome</keyword>
<feature type="region of interest" description="Disordered" evidence="5">
    <location>
        <begin position="180"/>
        <end position="266"/>
    </location>
</feature>
<dbReference type="InterPro" id="IPR019786">
    <property type="entry name" value="Zinc_finger_PHD-type_CS"/>
</dbReference>
<dbReference type="Gene3D" id="3.30.40.10">
    <property type="entry name" value="Zinc/RING finger domain, C3HC4 (zinc finger)"/>
    <property type="match status" value="2"/>
</dbReference>
<dbReference type="PROSITE" id="PS50016">
    <property type="entry name" value="ZF_PHD_2"/>
    <property type="match status" value="1"/>
</dbReference>
<evidence type="ECO:0000259" key="7">
    <source>
        <dbReference type="PROSITE" id="PS50089"/>
    </source>
</evidence>
<dbReference type="InterPro" id="IPR001965">
    <property type="entry name" value="Znf_PHD"/>
</dbReference>